<comment type="subcellular location">
    <subcellularLocation>
        <location evidence="1">Cell membrane</location>
        <topology evidence="1">Peripheral membrane protein</topology>
        <orientation evidence="1">Cytoplasmic side</orientation>
    </subcellularLocation>
</comment>
<keyword evidence="3" id="KW-1185">Reference proteome</keyword>
<reference evidence="2 3" key="1">
    <citation type="submission" date="2024-02" db="EMBL/GenBank/DDBJ databases">
        <title>Roseibium algae sp. nov., isolated from marine alga (Grateloupia sp.), showing potential in myo-inositol conversion.</title>
        <authorList>
            <person name="Wang Y."/>
        </authorList>
    </citation>
    <scope>NUCLEOTIDE SEQUENCE [LARGE SCALE GENOMIC DNA]</scope>
    <source>
        <strain evidence="2 3">H3510</strain>
    </source>
</reference>
<dbReference type="RefSeq" id="WP_340275662.1">
    <property type="nucleotide sequence ID" value="NZ_JBAKIA010000011.1"/>
</dbReference>
<dbReference type="Pfam" id="PF01809">
    <property type="entry name" value="YidD"/>
    <property type="match status" value="1"/>
</dbReference>
<sequence length="129" mass="14560">MCSSPSDPKLDQIPNCDPSKSAGFASRLSLPARFGLGLIWVYRHSLSLFMGRGCRYAPTCSDYTGDCIRRYGLWIGGWIGLARIVRCNPWGASGYDPVPEELPARGRWYLPWRYGSWTGTHIKDETRLD</sequence>
<dbReference type="HAMAP" id="MF_00386">
    <property type="entry name" value="UPF0161_YidD"/>
    <property type="match status" value="1"/>
</dbReference>
<dbReference type="SMART" id="SM01234">
    <property type="entry name" value="Haemolytic"/>
    <property type="match status" value="1"/>
</dbReference>
<comment type="caution">
    <text evidence="2">The sequence shown here is derived from an EMBL/GenBank/DDBJ whole genome shotgun (WGS) entry which is preliminary data.</text>
</comment>
<comment type="function">
    <text evidence="1">Could be involved in insertion of integral membrane proteins into the membrane.</text>
</comment>
<dbReference type="PANTHER" id="PTHR33383:SF1">
    <property type="entry name" value="MEMBRANE PROTEIN INSERTION EFFICIENCY FACTOR-RELATED"/>
    <property type="match status" value="1"/>
</dbReference>
<dbReference type="EMBL" id="JBAKIA010000011">
    <property type="protein sequence ID" value="MEJ8475547.1"/>
    <property type="molecule type" value="Genomic_DNA"/>
</dbReference>
<proteinExistence type="inferred from homology"/>
<gene>
    <name evidence="2" type="primary">yidD</name>
    <name evidence="2" type="ORF">V6575_15735</name>
</gene>
<dbReference type="NCBIfam" id="TIGR00278">
    <property type="entry name" value="membrane protein insertion efficiency factor YidD"/>
    <property type="match status" value="1"/>
</dbReference>
<name>A0ABU8TN35_9HYPH</name>
<evidence type="ECO:0000256" key="1">
    <source>
        <dbReference type="HAMAP-Rule" id="MF_00386"/>
    </source>
</evidence>
<dbReference type="InterPro" id="IPR002696">
    <property type="entry name" value="Membr_insert_effic_factor_YidD"/>
</dbReference>
<organism evidence="2 3">
    <name type="scientific">Roseibium algae</name>
    <dbReference type="NCBI Taxonomy" id="3123038"/>
    <lineage>
        <taxon>Bacteria</taxon>
        <taxon>Pseudomonadati</taxon>
        <taxon>Pseudomonadota</taxon>
        <taxon>Alphaproteobacteria</taxon>
        <taxon>Hyphomicrobiales</taxon>
        <taxon>Stappiaceae</taxon>
        <taxon>Roseibium</taxon>
    </lineage>
</organism>
<keyword evidence="1" id="KW-0472">Membrane</keyword>
<keyword evidence="1" id="KW-1003">Cell membrane</keyword>
<comment type="similarity">
    <text evidence="1">Belongs to the UPF0161 family.</text>
</comment>
<evidence type="ECO:0000313" key="2">
    <source>
        <dbReference type="EMBL" id="MEJ8475547.1"/>
    </source>
</evidence>
<dbReference type="Proteomes" id="UP001385499">
    <property type="component" value="Unassembled WGS sequence"/>
</dbReference>
<accession>A0ABU8TN35</accession>
<protein>
    <recommendedName>
        <fullName evidence="1">Putative membrane protein insertion efficiency factor</fullName>
    </recommendedName>
</protein>
<evidence type="ECO:0000313" key="3">
    <source>
        <dbReference type="Proteomes" id="UP001385499"/>
    </source>
</evidence>
<dbReference type="PANTHER" id="PTHR33383">
    <property type="entry name" value="MEMBRANE PROTEIN INSERTION EFFICIENCY FACTOR-RELATED"/>
    <property type="match status" value="1"/>
</dbReference>